<evidence type="ECO:0008006" key="6">
    <source>
        <dbReference type="Google" id="ProtNLM"/>
    </source>
</evidence>
<dbReference type="InterPro" id="IPR043708">
    <property type="entry name" value="DUF5648"/>
</dbReference>
<dbReference type="Proteomes" id="UP000015961">
    <property type="component" value="Unassembled WGS sequence"/>
</dbReference>
<gene>
    <name evidence="4" type="ORF">I573_00223</name>
</gene>
<feature type="signal peptide" evidence="1">
    <location>
        <begin position="1"/>
        <end position="26"/>
    </location>
</feature>
<dbReference type="eggNOG" id="COG3757">
    <property type="taxonomic scope" value="Bacteria"/>
</dbReference>
<dbReference type="AlphaFoldDB" id="S0P016"/>
<dbReference type="InterPro" id="IPR032179">
    <property type="entry name" value="Cry22Aa_Ig-like"/>
</dbReference>
<keyword evidence="1" id="KW-0732">Signal</keyword>
<dbReference type="Pfam" id="PF16403">
    <property type="entry name" value="Bact_surface_Ig-like"/>
    <property type="match status" value="1"/>
</dbReference>
<comment type="caution">
    <text evidence="4">The sequence shown here is derived from an EMBL/GenBank/DDBJ whole genome shotgun (WGS) entry which is preliminary data.</text>
</comment>
<evidence type="ECO:0000259" key="3">
    <source>
        <dbReference type="Pfam" id="PF18885"/>
    </source>
</evidence>
<dbReference type="STRING" id="1140003.OMY_00228"/>
<evidence type="ECO:0000313" key="5">
    <source>
        <dbReference type="Proteomes" id="UP000015961"/>
    </source>
</evidence>
<proteinExistence type="predicted"/>
<dbReference type="RefSeq" id="WP_016184719.1">
    <property type="nucleotide sequence ID" value="NZ_ASWO01000001.1"/>
</dbReference>
<organism evidence="4 5">
    <name type="scientific">Enterococcus sulfureus ATCC 49903</name>
    <dbReference type="NCBI Taxonomy" id="1140003"/>
    <lineage>
        <taxon>Bacteria</taxon>
        <taxon>Bacillati</taxon>
        <taxon>Bacillota</taxon>
        <taxon>Bacilli</taxon>
        <taxon>Lactobacillales</taxon>
        <taxon>Enterococcaceae</taxon>
        <taxon>Enterococcus</taxon>
    </lineage>
</organism>
<dbReference type="Gene3D" id="2.60.40.10">
    <property type="entry name" value="Immunoglobulins"/>
    <property type="match status" value="2"/>
</dbReference>
<dbReference type="Pfam" id="PF18885">
    <property type="entry name" value="DUF5648"/>
    <property type="match status" value="1"/>
</dbReference>
<accession>S0P016</accession>
<dbReference type="eggNOG" id="COG3227">
    <property type="taxonomic scope" value="Bacteria"/>
</dbReference>
<evidence type="ECO:0000313" key="4">
    <source>
        <dbReference type="EMBL" id="EOT87167.1"/>
    </source>
</evidence>
<sequence>MGRKVQFLSTAAILASLAAVSMTVSADETTGYTMYRLYNGNSGEHFYTKDKREQQELINAGWSAEGTGWYGPESGSPVYRLYNKNAGDHHYTMSAKEKNELVQVGWSVEGIGWYSPKEEYRKTVPLYREYNPNVKAGSHNYILSDGEHKNLVNLGWKDEGIAWYGLATNAPVFEGMSYYDGTSQYNVSYEQTLKPYKPLDEIKAYDFFGNELKVKLESNVDAKKPGVYKETYTATDSLNQSTIIKRDVTITKVFSPEIRYDTYHSVNVNETIDLLDGVSAKDYAGKSLKVNVLGTVDTSKKGYYYIRYSEVDEFGNETIEKSTVQVY</sequence>
<feature type="domain" description="DUF5648" evidence="3">
    <location>
        <begin position="33"/>
        <end position="166"/>
    </location>
</feature>
<reference evidence="4 5" key="1">
    <citation type="submission" date="2013-03" db="EMBL/GenBank/DDBJ databases">
        <title>The Genome Sequence of Enterococcus sulfureus ATCC_49903 (PacBio/Illumina hybrid assembly).</title>
        <authorList>
            <consortium name="The Broad Institute Genomics Platform"/>
            <consortium name="The Broad Institute Genome Sequencing Center for Infectious Disease"/>
            <person name="Earl A."/>
            <person name="Russ C."/>
            <person name="Gilmore M."/>
            <person name="Surin D."/>
            <person name="Walker B."/>
            <person name="Young S."/>
            <person name="Zeng Q."/>
            <person name="Gargeya S."/>
            <person name="Fitzgerald M."/>
            <person name="Haas B."/>
            <person name="Abouelleil A."/>
            <person name="Allen A.W."/>
            <person name="Alvarado L."/>
            <person name="Arachchi H.M."/>
            <person name="Berlin A.M."/>
            <person name="Chapman S.B."/>
            <person name="Gainer-Dewar J."/>
            <person name="Goldberg J."/>
            <person name="Griggs A."/>
            <person name="Gujja S."/>
            <person name="Hansen M."/>
            <person name="Howarth C."/>
            <person name="Imamovic A."/>
            <person name="Ireland A."/>
            <person name="Larimer J."/>
            <person name="McCowan C."/>
            <person name="Murphy C."/>
            <person name="Pearson M."/>
            <person name="Poon T.W."/>
            <person name="Priest M."/>
            <person name="Roberts A."/>
            <person name="Saif S."/>
            <person name="Shea T."/>
            <person name="Sisk P."/>
            <person name="Sykes S."/>
            <person name="Wortman J."/>
            <person name="Nusbaum C."/>
            <person name="Birren B."/>
        </authorList>
    </citation>
    <scope>NUCLEOTIDE SEQUENCE [LARGE SCALE GENOMIC DNA]</scope>
    <source>
        <strain evidence="4 5">ATCC 49903</strain>
    </source>
</reference>
<name>S0P016_9ENTE</name>
<protein>
    <recommendedName>
        <fullName evidence="6">Pesticidal crystal protein Cry22Aa Ig-like domain-containing protein</fullName>
    </recommendedName>
</protein>
<dbReference type="PATRIC" id="fig|1140003.3.peg.223"/>
<keyword evidence="5" id="KW-1185">Reference proteome</keyword>
<dbReference type="EMBL" id="ASWO01000001">
    <property type="protein sequence ID" value="EOT87167.1"/>
    <property type="molecule type" value="Genomic_DNA"/>
</dbReference>
<feature type="chain" id="PRO_5004499025" description="Pesticidal crystal protein Cry22Aa Ig-like domain-containing protein" evidence="1">
    <location>
        <begin position="27"/>
        <end position="327"/>
    </location>
</feature>
<feature type="domain" description="Pesticidal crystal protein Cry22Aa Ig-like" evidence="2">
    <location>
        <begin position="212"/>
        <end position="250"/>
    </location>
</feature>
<evidence type="ECO:0000256" key="1">
    <source>
        <dbReference type="SAM" id="SignalP"/>
    </source>
</evidence>
<dbReference type="InterPro" id="IPR013783">
    <property type="entry name" value="Ig-like_fold"/>
</dbReference>
<dbReference type="OrthoDB" id="2195004at2"/>
<evidence type="ECO:0000259" key="2">
    <source>
        <dbReference type="Pfam" id="PF16403"/>
    </source>
</evidence>